<name>A0A1H9AG75_9HYPH</name>
<evidence type="ECO:0000256" key="1">
    <source>
        <dbReference type="ARBA" id="ARBA00010457"/>
    </source>
</evidence>
<keyword evidence="5" id="KW-1185">Reference proteome</keyword>
<feature type="chain" id="PRO_5011709259" evidence="2">
    <location>
        <begin position="23"/>
        <end position="170"/>
    </location>
</feature>
<dbReference type="Proteomes" id="UP000199647">
    <property type="component" value="Unassembled WGS sequence"/>
</dbReference>
<dbReference type="PANTHER" id="PTHR10003">
    <property type="entry name" value="SUPEROXIDE DISMUTASE CU-ZN -RELATED"/>
    <property type="match status" value="1"/>
</dbReference>
<gene>
    <name evidence="4" type="ORF">SAMN05216548_101420</name>
</gene>
<organism evidence="4 5">
    <name type="scientific">Faunimonas pinastri</name>
    <dbReference type="NCBI Taxonomy" id="1855383"/>
    <lineage>
        <taxon>Bacteria</taxon>
        <taxon>Pseudomonadati</taxon>
        <taxon>Pseudomonadota</taxon>
        <taxon>Alphaproteobacteria</taxon>
        <taxon>Hyphomicrobiales</taxon>
        <taxon>Afifellaceae</taxon>
        <taxon>Faunimonas</taxon>
    </lineage>
</organism>
<sequence>MKKLLLAGFAAAGLLAPACASAKDTASAAIRGLHGEDYGTVTLTDTTGGVLLKMELKGLPAGAHGVHIHATGKCDAPFSSAGAIYNPDNASHGFMSEDGPEAGDLPNIHVPESGALTVESLAPTVSLDEDEDGTLFDDDGSAIVITADADDYSSDPDGKSGARIACGIIK</sequence>
<dbReference type="SUPFAM" id="SSF49329">
    <property type="entry name" value="Cu,Zn superoxide dismutase-like"/>
    <property type="match status" value="1"/>
</dbReference>
<proteinExistence type="inferred from homology"/>
<dbReference type="RefSeq" id="WP_092494913.1">
    <property type="nucleotide sequence ID" value="NZ_FOFG01000001.1"/>
</dbReference>
<dbReference type="PRINTS" id="PR00068">
    <property type="entry name" value="CUZNDISMTASE"/>
</dbReference>
<dbReference type="STRING" id="1855383.SAMN05216548_101420"/>
<feature type="domain" description="Superoxide dismutase copper/zinc binding" evidence="3">
    <location>
        <begin position="39"/>
        <end position="169"/>
    </location>
</feature>
<evidence type="ECO:0000256" key="2">
    <source>
        <dbReference type="SAM" id="SignalP"/>
    </source>
</evidence>
<dbReference type="EMBL" id="FOFG01000001">
    <property type="protein sequence ID" value="SEP75700.1"/>
    <property type="molecule type" value="Genomic_DNA"/>
</dbReference>
<keyword evidence="2" id="KW-0732">Signal</keyword>
<dbReference type="OrthoDB" id="5431326at2"/>
<reference evidence="4 5" key="1">
    <citation type="submission" date="2016-10" db="EMBL/GenBank/DDBJ databases">
        <authorList>
            <person name="de Groot N.N."/>
        </authorList>
    </citation>
    <scope>NUCLEOTIDE SEQUENCE [LARGE SCALE GENOMIC DNA]</scope>
    <source>
        <strain evidence="4 5">A52C2</strain>
    </source>
</reference>
<dbReference type="Gene3D" id="2.60.40.200">
    <property type="entry name" value="Superoxide dismutase, copper/zinc binding domain"/>
    <property type="match status" value="1"/>
</dbReference>
<evidence type="ECO:0000259" key="3">
    <source>
        <dbReference type="Pfam" id="PF00080"/>
    </source>
</evidence>
<comment type="similarity">
    <text evidence="1">Belongs to the Cu-Zn superoxide dismutase family.</text>
</comment>
<dbReference type="AlphaFoldDB" id="A0A1H9AG75"/>
<dbReference type="InterPro" id="IPR024134">
    <property type="entry name" value="SOD_Cu/Zn_/chaperone"/>
</dbReference>
<feature type="signal peptide" evidence="2">
    <location>
        <begin position="1"/>
        <end position="22"/>
    </location>
</feature>
<dbReference type="GO" id="GO:0006801">
    <property type="term" value="P:superoxide metabolic process"/>
    <property type="evidence" value="ECO:0007669"/>
    <property type="project" value="InterPro"/>
</dbReference>
<dbReference type="Pfam" id="PF00080">
    <property type="entry name" value="Sod_Cu"/>
    <property type="match status" value="1"/>
</dbReference>
<protein>
    <submittedName>
        <fullName evidence="4">Superoxide dismutase, Cu-Zn family</fullName>
    </submittedName>
</protein>
<dbReference type="CDD" id="cd00305">
    <property type="entry name" value="Cu-Zn_Superoxide_Dismutase"/>
    <property type="match status" value="1"/>
</dbReference>
<dbReference type="InterPro" id="IPR036423">
    <property type="entry name" value="SOD-like_Cu/Zn_dom_sf"/>
</dbReference>
<dbReference type="InterPro" id="IPR001424">
    <property type="entry name" value="SOD_Cu_Zn_dom"/>
</dbReference>
<evidence type="ECO:0000313" key="4">
    <source>
        <dbReference type="EMBL" id="SEP75700.1"/>
    </source>
</evidence>
<accession>A0A1H9AG75</accession>
<dbReference type="GO" id="GO:0005507">
    <property type="term" value="F:copper ion binding"/>
    <property type="evidence" value="ECO:0007669"/>
    <property type="project" value="InterPro"/>
</dbReference>
<evidence type="ECO:0000313" key="5">
    <source>
        <dbReference type="Proteomes" id="UP000199647"/>
    </source>
</evidence>